<dbReference type="InterPro" id="IPR023606">
    <property type="entry name" value="CoA-Trfase_III_dom_1_sf"/>
</dbReference>
<dbReference type="Gene3D" id="3.30.1540.10">
    <property type="entry name" value="formyl-coa transferase, domain 3"/>
    <property type="match status" value="1"/>
</dbReference>
<dbReference type="Proteomes" id="UP000492821">
    <property type="component" value="Unassembled WGS sequence"/>
</dbReference>
<protein>
    <submittedName>
        <fullName evidence="4">Succinate--hydroxymethylglutarate CoA-transferase</fullName>
    </submittedName>
</protein>
<accession>A0A7E4VSJ2</accession>
<comment type="similarity">
    <text evidence="1">Belongs to the CoA-transferase III family.</text>
</comment>
<dbReference type="GO" id="GO:0047369">
    <property type="term" value="F:succinate-hydroxymethylglutarate CoA-transferase activity"/>
    <property type="evidence" value="ECO:0007669"/>
    <property type="project" value="TreeGrafter"/>
</dbReference>
<dbReference type="SUPFAM" id="SSF89796">
    <property type="entry name" value="CoA-transferase family III (CaiB/BaiF)"/>
    <property type="match status" value="1"/>
</dbReference>
<dbReference type="Gene3D" id="3.40.50.10540">
    <property type="entry name" value="Crotonobetainyl-coa:carnitine coa-transferase, domain 1"/>
    <property type="match status" value="1"/>
</dbReference>
<proteinExistence type="inferred from homology"/>
<evidence type="ECO:0000313" key="3">
    <source>
        <dbReference type="Proteomes" id="UP000492821"/>
    </source>
</evidence>
<dbReference type="PANTHER" id="PTHR48207">
    <property type="entry name" value="SUCCINATE--HYDROXYMETHYLGLUTARATE COA-TRANSFERASE"/>
    <property type="match status" value="1"/>
</dbReference>
<keyword evidence="3" id="KW-1185">Reference proteome</keyword>
<reference evidence="4" key="2">
    <citation type="submission" date="2020-10" db="UniProtKB">
        <authorList>
            <consortium name="WormBaseParasite"/>
        </authorList>
    </citation>
    <scope>IDENTIFICATION</scope>
</reference>
<dbReference type="PANTHER" id="PTHR48207:SF3">
    <property type="entry name" value="SUCCINATE--HYDROXYMETHYLGLUTARATE COA-TRANSFERASE"/>
    <property type="match status" value="1"/>
</dbReference>
<name>A0A7E4VSJ2_PANRE</name>
<evidence type="ECO:0000256" key="1">
    <source>
        <dbReference type="ARBA" id="ARBA00008383"/>
    </source>
</evidence>
<dbReference type="GO" id="GO:0005739">
    <property type="term" value="C:mitochondrion"/>
    <property type="evidence" value="ECO:0007669"/>
    <property type="project" value="TreeGrafter"/>
</dbReference>
<sequence length="428" mass="46712">MANPTAFQRTMITTAPRFALAGVKILDFSRVLAAPTASMILGDLGGEVWKIEKPGAGDDTRIWTPPEVNGQSCYFLCVNRNKKSLALDLGKPEGQALAKQLAIKADVVVENFKTGNMAKFGLDYESLRKINKGIIYCSVTGYGSHGPYAGDPGYDVIASALGGMLNATGPPDGAPCRTATAVTDIMTGLYAHGAILAALYNRKETGLGQLINCNLLSTQLAAMINLASNYLNTGKEAKRLGTQHESIVPYQAFETSDNRWFVVGAANNKSFNKLCNLMELPELLTDPRFTTNPLRVQNRKALLDIIGERFKQKSLAHWTKALRVPELPSGPVNTFEEAFSHPQVKHLGLIKDVTHPTYGTVKIVGPPVEYSDIQNNIRYAPPTLGEHTIEILRDNLDLSLDDIRALKDRKIVDFPEYQAEAAAKKKAV</sequence>
<evidence type="ECO:0000313" key="4">
    <source>
        <dbReference type="WBParaSite" id="Pan_g2837.t1"/>
    </source>
</evidence>
<evidence type="ECO:0000256" key="2">
    <source>
        <dbReference type="ARBA" id="ARBA00022679"/>
    </source>
</evidence>
<dbReference type="WBParaSite" id="Pan_g2837.t1">
    <property type="protein sequence ID" value="Pan_g2837.t1"/>
    <property type="gene ID" value="Pan_g2837"/>
</dbReference>
<dbReference type="Pfam" id="PF02515">
    <property type="entry name" value="CoA_transf_3"/>
    <property type="match status" value="1"/>
</dbReference>
<organism evidence="3 4">
    <name type="scientific">Panagrellus redivivus</name>
    <name type="common">Microworm</name>
    <dbReference type="NCBI Taxonomy" id="6233"/>
    <lineage>
        <taxon>Eukaryota</taxon>
        <taxon>Metazoa</taxon>
        <taxon>Ecdysozoa</taxon>
        <taxon>Nematoda</taxon>
        <taxon>Chromadorea</taxon>
        <taxon>Rhabditida</taxon>
        <taxon>Tylenchina</taxon>
        <taxon>Panagrolaimomorpha</taxon>
        <taxon>Panagrolaimoidea</taxon>
        <taxon>Panagrolaimidae</taxon>
        <taxon>Panagrellus</taxon>
    </lineage>
</organism>
<dbReference type="InterPro" id="IPR003673">
    <property type="entry name" value="CoA-Trfase_fam_III"/>
</dbReference>
<keyword evidence="2" id="KW-0808">Transferase</keyword>
<dbReference type="InterPro" id="IPR050483">
    <property type="entry name" value="CoA-transferase_III_domain"/>
</dbReference>
<reference evidence="3" key="1">
    <citation type="journal article" date="2013" name="Genetics">
        <title>The draft genome and transcriptome of Panagrellus redivivus are shaped by the harsh demands of a free-living lifestyle.</title>
        <authorList>
            <person name="Srinivasan J."/>
            <person name="Dillman A.R."/>
            <person name="Macchietto M.G."/>
            <person name="Heikkinen L."/>
            <person name="Lakso M."/>
            <person name="Fracchia K.M."/>
            <person name="Antoshechkin I."/>
            <person name="Mortazavi A."/>
            <person name="Wong G."/>
            <person name="Sternberg P.W."/>
        </authorList>
    </citation>
    <scope>NUCLEOTIDE SEQUENCE [LARGE SCALE GENOMIC DNA]</scope>
    <source>
        <strain evidence="3">MT8872</strain>
    </source>
</reference>
<dbReference type="AlphaFoldDB" id="A0A7E4VSJ2"/>
<dbReference type="InterPro" id="IPR044855">
    <property type="entry name" value="CoA-Trfase_III_dom3_sf"/>
</dbReference>